<proteinExistence type="predicted"/>
<protein>
    <submittedName>
        <fullName evidence="1">Uncharacterized protein</fullName>
    </submittedName>
</protein>
<accession>A0A080LSX8</accession>
<evidence type="ECO:0000313" key="2">
    <source>
        <dbReference type="Proteomes" id="UP000020077"/>
    </source>
</evidence>
<evidence type="ECO:0000313" key="1">
    <source>
        <dbReference type="EMBL" id="KFB70665.1"/>
    </source>
</evidence>
<sequence>MLPDVVERKQALFLDRLDDRSLADAVAAANFGAVGHCCRLAVALVADVTDVRLTEQQVVAYLVDVLAVAQQLEVPRTVGGVAVEHATDEPVVLDHQLLVHAAGGVVEDDLLGILAAEEVTGGEKIDAGDLELG</sequence>
<dbReference type="AlphaFoldDB" id="A0A080LSX8"/>
<dbReference type="EMBL" id="JDVG02000668">
    <property type="protein sequence ID" value="KFB70665.1"/>
    <property type="molecule type" value="Genomic_DNA"/>
</dbReference>
<reference evidence="1 2" key="1">
    <citation type="submission" date="2014-02" db="EMBL/GenBank/DDBJ databases">
        <title>Expanding our view of genomic diversity in Candidatus Accumulibacter clades.</title>
        <authorList>
            <person name="Skennerton C.T."/>
            <person name="Barr J.J."/>
            <person name="Slater F.R."/>
            <person name="Bond P.L."/>
            <person name="Tyson G.W."/>
        </authorList>
    </citation>
    <scope>NUCLEOTIDE SEQUENCE [LARGE SCALE GENOMIC DNA]</scope>
    <source>
        <strain evidence="2">BA-91</strain>
    </source>
</reference>
<organism evidence="1 2">
    <name type="scientific">Candidatus Accumulibacter phosphatis</name>
    <dbReference type="NCBI Taxonomy" id="327160"/>
    <lineage>
        <taxon>Bacteria</taxon>
        <taxon>Pseudomonadati</taxon>
        <taxon>Pseudomonadota</taxon>
        <taxon>Betaproteobacteria</taxon>
        <taxon>Candidatus Accumulibacter</taxon>
    </lineage>
</organism>
<dbReference type="Proteomes" id="UP000020077">
    <property type="component" value="Unassembled WGS sequence"/>
</dbReference>
<name>A0A080LSX8_9PROT</name>
<comment type="caution">
    <text evidence="1">The sequence shown here is derived from an EMBL/GenBank/DDBJ whole genome shotgun (WGS) entry which is preliminary data.</text>
</comment>
<gene>
    <name evidence="1" type="ORF">AW09_004258</name>
</gene>